<dbReference type="RefSeq" id="WP_010855775.1">
    <property type="nucleotide sequence ID" value="NZ_AQHR01000094.1"/>
</dbReference>
<proteinExistence type="predicted"/>
<sequence length="358" mass="41367">MKKVSLFIIATQYDNVGDLLINKCLIDEISKHSTVYLDAKNVPEKFKSKLLEGTKNVYDLNAKTGYSLKGLGFIPLLFGRLGFTHIFKSPGPLGSNGSSLVFIKNIYISLIFGLFKLKGVKSYLVGNDILLQGLRDKVMIKFYSWICNAILVRSQKNLDDLNAISVKGVDYIPDMCFGYNIEKKEPETIKLIGISFRDLENESHTTEILRILSEIINTNKTEKFTFFYQVERDYRFNKYLYDHFKTNNLVSFSEKCLTWEELPFYNKTKLLISNRLHVLLLGIVHNSIPLAILNTNSKTEKILNIFKTTNLKEFIYDTENTSNLNEIVRFSTDVCDKIEKVRSEQKNIFSYKIKKLFK</sequence>
<dbReference type="OrthoDB" id="1228743at2"/>
<protein>
    <recommendedName>
        <fullName evidence="3">Polysaccharide pyruvyl transferase domain-containing protein</fullName>
    </recommendedName>
</protein>
<accession>R7ZP75</accession>
<dbReference type="AlphaFoldDB" id="R7ZP75"/>
<comment type="caution">
    <text evidence="1">The sequence shown here is derived from an EMBL/GenBank/DDBJ whole genome shotgun (WGS) entry which is preliminary data.</text>
</comment>
<organism evidence="1 2">
    <name type="scientific">Lunatimonas lonarensis</name>
    <dbReference type="NCBI Taxonomy" id="1232681"/>
    <lineage>
        <taxon>Bacteria</taxon>
        <taxon>Pseudomonadati</taxon>
        <taxon>Bacteroidota</taxon>
        <taxon>Cytophagia</taxon>
        <taxon>Cytophagales</taxon>
        <taxon>Cyclobacteriaceae</taxon>
    </lineage>
</organism>
<dbReference type="STRING" id="1232681.ADIS_3644"/>
<dbReference type="Proteomes" id="UP000013909">
    <property type="component" value="Unassembled WGS sequence"/>
</dbReference>
<gene>
    <name evidence="1" type="ORF">ADIS_3644</name>
</gene>
<dbReference type="EMBL" id="AQHR01000094">
    <property type="protein sequence ID" value="EON75887.1"/>
    <property type="molecule type" value="Genomic_DNA"/>
</dbReference>
<name>R7ZP75_9BACT</name>
<evidence type="ECO:0008006" key="3">
    <source>
        <dbReference type="Google" id="ProtNLM"/>
    </source>
</evidence>
<evidence type="ECO:0000313" key="2">
    <source>
        <dbReference type="Proteomes" id="UP000013909"/>
    </source>
</evidence>
<reference evidence="1 2" key="1">
    <citation type="submission" date="2013-02" db="EMBL/GenBank/DDBJ databases">
        <title>A novel strain isolated from Lonar lake, Maharashtra, India.</title>
        <authorList>
            <person name="Singh A."/>
        </authorList>
    </citation>
    <scope>NUCLEOTIDE SEQUENCE [LARGE SCALE GENOMIC DNA]</scope>
    <source>
        <strain evidence="1 2">AK24</strain>
    </source>
</reference>
<evidence type="ECO:0000313" key="1">
    <source>
        <dbReference type="EMBL" id="EON75887.1"/>
    </source>
</evidence>
<keyword evidence="2" id="KW-1185">Reference proteome</keyword>